<dbReference type="EMBL" id="BRXU01000002">
    <property type="protein sequence ID" value="GLC48946.1"/>
    <property type="molecule type" value="Genomic_DNA"/>
</dbReference>
<dbReference type="GO" id="GO:0047627">
    <property type="term" value="F:adenylylsulfatase activity"/>
    <property type="evidence" value="ECO:0007669"/>
    <property type="project" value="UniProtKB-ARBA"/>
</dbReference>
<dbReference type="Gene3D" id="2.60.200.20">
    <property type="match status" value="1"/>
</dbReference>
<feature type="domain" description="HIT" evidence="8">
    <location>
        <begin position="754"/>
        <end position="862"/>
    </location>
</feature>
<organism evidence="9 10">
    <name type="scientific">Pleodorina starrii</name>
    <dbReference type="NCBI Taxonomy" id="330485"/>
    <lineage>
        <taxon>Eukaryota</taxon>
        <taxon>Viridiplantae</taxon>
        <taxon>Chlorophyta</taxon>
        <taxon>core chlorophytes</taxon>
        <taxon>Chlorophyceae</taxon>
        <taxon>CS clade</taxon>
        <taxon>Chlamydomonadales</taxon>
        <taxon>Volvocaceae</taxon>
        <taxon>Pleodorina</taxon>
    </lineage>
</organism>
<comment type="caution">
    <text evidence="6">Lacks conserved residue(s) required for the propagation of feature annotation.</text>
</comment>
<evidence type="ECO:0000256" key="6">
    <source>
        <dbReference type="PROSITE-ProRule" id="PRU00464"/>
    </source>
</evidence>
<dbReference type="GO" id="GO:0033699">
    <property type="term" value="F:DNA 5'-adenosine monophosphate hydrolase activity"/>
    <property type="evidence" value="ECO:0007669"/>
    <property type="project" value="TreeGrafter"/>
</dbReference>
<evidence type="ECO:0000313" key="10">
    <source>
        <dbReference type="Proteomes" id="UP001165080"/>
    </source>
</evidence>
<comment type="subcellular location">
    <subcellularLocation>
        <location evidence="1">Nucleus</location>
    </subcellularLocation>
</comment>
<proteinExistence type="predicted"/>
<feature type="compositionally biased region" description="Basic and acidic residues" evidence="7">
    <location>
        <begin position="613"/>
        <end position="628"/>
    </location>
</feature>
<dbReference type="AlphaFoldDB" id="A0A9W6EYC5"/>
<feature type="compositionally biased region" description="Low complexity" evidence="7">
    <location>
        <begin position="463"/>
        <end position="479"/>
    </location>
</feature>
<dbReference type="Pfam" id="PF11969">
    <property type="entry name" value="DcpS_C"/>
    <property type="match status" value="1"/>
</dbReference>
<keyword evidence="2" id="KW-0479">Metal-binding</keyword>
<dbReference type="FunFam" id="3.30.428.10:FF:000004">
    <property type="entry name" value="aprataxin isoform X2"/>
    <property type="match status" value="1"/>
</dbReference>
<reference evidence="9 10" key="1">
    <citation type="journal article" date="2023" name="Commun. Biol.">
        <title>Reorganization of the ancestral sex-determining regions during the evolution of trioecy in Pleodorina starrii.</title>
        <authorList>
            <person name="Takahashi K."/>
            <person name="Suzuki S."/>
            <person name="Kawai-Toyooka H."/>
            <person name="Yamamoto K."/>
            <person name="Hamaji T."/>
            <person name="Ootsuki R."/>
            <person name="Yamaguchi H."/>
            <person name="Kawachi M."/>
            <person name="Higashiyama T."/>
            <person name="Nozaki H."/>
        </authorList>
    </citation>
    <scope>NUCLEOTIDE SEQUENCE [LARGE SCALE GENOMIC DNA]</scope>
    <source>
        <strain evidence="9 10">NIES-4479</strain>
    </source>
</reference>
<evidence type="ECO:0000256" key="7">
    <source>
        <dbReference type="SAM" id="MobiDB-lite"/>
    </source>
</evidence>
<feature type="compositionally biased region" description="Acidic residues" evidence="7">
    <location>
        <begin position="190"/>
        <end position="201"/>
    </location>
</feature>
<feature type="compositionally biased region" description="Low complexity" evidence="7">
    <location>
        <begin position="211"/>
        <end position="235"/>
    </location>
</feature>
<name>A0A9W6EYC5_9CHLO</name>
<dbReference type="PANTHER" id="PTHR12486:SF4">
    <property type="entry name" value="APRATAXIN"/>
    <property type="match status" value="1"/>
</dbReference>
<feature type="compositionally biased region" description="Gly residues" evidence="7">
    <location>
        <begin position="239"/>
        <end position="256"/>
    </location>
</feature>
<dbReference type="InterPro" id="IPR032566">
    <property type="entry name" value="Znf-C2HE"/>
</dbReference>
<dbReference type="GO" id="GO:0003697">
    <property type="term" value="F:single-stranded DNA binding"/>
    <property type="evidence" value="ECO:0007669"/>
    <property type="project" value="TreeGrafter"/>
</dbReference>
<protein>
    <recommendedName>
        <fullName evidence="8">HIT domain-containing protein</fullName>
    </recommendedName>
</protein>
<dbReference type="PANTHER" id="PTHR12486">
    <property type="entry name" value="APRATAXIN-RELATED"/>
    <property type="match status" value="1"/>
</dbReference>
<sequence length="939" mass="94323">MATLLFPIGKIIPVPRGVPLPLGRADIARYSEAITVSRVQCTVESLNTDNGQSALKLTSKGSQNPTVVIGLGEQPRELHQGQSVLLRDGDKFSLISTRPDLAIRVQLPGHEPAAAGNAAAAASAAAAAVSTAAAAAAASAAESGAGTDGAMAETTPKPPGGAGPELSDKRHTPAAAESYSSRSEAYTSDEGGEGGAEEEDGGACGGGGRGAASEGGPRPSPTAAGTAGAAQGLKAAGRKGCGGRGGKGGARGGGNGKPPARTTPPVLLLLAGLPGSGKSTFSRELLRTSPVAWVHVNQDAISDGKRGTREQCLAAARAALEEGACCVVDRCHADAAQRDVLKAVAAERGLAAHCVALQMPLELCAKRVAARTDHPGGVQGDSFKKLVYTMAGQMKKSNSWPPAASEGFTSVMDCHNDADATAAVRSWAVYGSDDTSAQAAGAGAPSATAAATSGAESGGRLDAAAAAGPPPTTHGSAGTRQDVPPRSASAAAAADAAAATLAMWRDYVAKRKSAPSGIMSFFKPSGTAAKKESPGGAAAAKAGDSGLPAAKGAGVSAPGAPGASAVGGVAAASRGEPARASRGGEAAGKAAAVAAGAKTAAQDKTSAGATRRPRSEPTADERSVKRQAVEAPKAGGRGGGNGGGGAVATGVSASPARGAAGSGKAGSAPDACGDSPSQGRSEGNGQGGSSQSGRNAFSVLMASASRKAADGHGSASASGGGGGDEGSRHPGGAHTGDEPDPRFKLGAPWAQALRNTALHPEQAQQEVLYKDDQVIMIRDVYPKAKHHALVIARDPALRSIADLRQEHLQLLAHMQQVACKWVQEARTKDPVTVAFKLGFHAVPSMCQVHMHVVSQDFDSPALKNKKHWNSFTTQFFLPLEVVQHELESRGRLTLIDQNVQHQLEGQELRCHGCAKTVKTMPEIKKHIVACDAVKRLPGL</sequence>
<accession>A0A9W6EYC5</accession>
<dbReference type="GO" id="GO:1990165">
    <property type="term" value="F:single-strand break-containing DNA binding"/>
    <property type="evidence" value="ECO:0007669"/>
    <property type="project" value="TreeGrafter"/>
</dbReference>
<dbReference type="SUPFAM" id="SSF52540">
    <property type="entry name" value="P-loop containing nucleoside triphosphate hydrolases"/>
    <property type="match status" value="1"/>
</dbReference>
<feature type="compositionally biased region" description="Low complexity" evidence="7">
    <location>
        <begin position="648"/>
        <end position="659"/>
    </location>
</feature>
<keyword evidence="10" id="KW-1185">Reference proteome</keyword>
<evidence type="ECO:0000259" key="8">
    <source>
        <dbReference type="PROSITE" id="PS51084"/>
    </source>
</evidence>
<dbReference type="Gene3D" id="3.30.428.10">
    <property type="entry name" value="HIT-like"/>
    <property type="match status" value="1"/>
</dbReference>
<dbReference type="GO" id="GO:0000012">
    <property type="term" value="P:single strand break repair"/>
    <property type="evidence" value="ECO:0007669"/>
    <property type="project" value="TreeGrafter"/>
</dbReference>
<dbReference type="GO" id="GO:0030983">
    <property type="term" value="F:mismatched DNA binding"/>
    <property type="evidence" value="ECO:0007669"/>
    <property type="project" value="TreeGrafter"/>
</dbReference>
<keyword evidence="4" id="KW-0238">DNA-binding</keyword>
<dbReference type="InterPro" id="IPR027417">
    <property type="entry name" value="P-loop_NTPase"/>
</dbReference>
<gene>
    <name evidence="9" type="primary">PLEST011962</name>
    <name evidence="9" type="ORF">PLESTB_000165900</name>
</gene>
<evidence type="ECO:0000256" key="5">
    <source>
        <dbReference type="ARBA" id="ARBA00023242"/>
    </source>
</evidence>
<feature type="compositionally biased region" description="Low complexity" evidence="7">
    <location>
        <begin position="665"/>
        <end position="681"/>
    </location>
</feature>
<dbReference type="GO" id="GO:0005634">
    <property type="term" value="C:nucleus"/>
    <property type="evidence" value="ECO:0007669"/>
    <property type="project" value="UniProtKB-SubCell"/>
</dbReference>
<dbReference type="GO" id="GO:0003725">
    <property type="term" value="F:double-stranded RNA binding"/>
    <property type="evidence" value="ECO:0007669"/>
    <property type="project" value="TreeGrafter"/>
</dbReference>
<evidence type="ECO:0000313" key="9">
    <source>
        <dbReference type="EMBL" id="GLC48946.1"/>
    </source>
</evidence>
<feature type="compositionally biased region" description="Low complexity" evidence="7">
    <location>
        <begin position="174"/>
        <end position="186"/>
    </location>
</feature>
<comment type="caution">
    <text evidence="9">The sequence shown here is derived from an EMBL/GenBank/DDBJ whole genome shotgun (WGS) entry which is preliminary data.</text>
</comment>
<dbReference type="Pfam" id="PF16278">
    <property type="entry name" value="zf-C2HE"/>
    <property type="match status" value="1"/>
</dbReference>
<feature type="region of interest" description="Disordered" evidence="7">
    <location>
        <begin position="597"/>
        <end position="744"/>
    </location>
</feature>
<evidence type="ECO:0000256" key="4">
    <source>
        <dbReference type="ARBA" id="ARBA00023125"/>
    </source>
</evidence>
<dbReference type="PROSITE" id="PS51084">
    <property type="entry name" value="HIT_2"/>
    <property type="match status" value="1"/>
</dbReference>
<dbReference type="InterPro" id="IPR011146">
    <property type="entry name" value="HIT-like"/>
</dbReference>
<dbReference type="Gene3D" id="3.40.50.300">
    <property type="entry name" value="P-loop containing nucleotide triphosphate hydrolases"/>
    <property type="match status" value="1"/>
</dbReference>
<dbReference type="Proteomes" id="UP001165080">
    <property type="component" value="Unassembled WGS sequence"/>
</dbReference>
<evidence type="ECO:0000256" key="3">
    <source>
        <dbReference type="ARBA" id="ARBA00022833"/>
    </source>
</evidence>
<dbReference type="CDD" id="cd22671">
    <property type="entry name" value="FHA_APTX-like"/>
    <property type="match status" value="1"/>
</dbReference>
<evidence type="ECO:0000256" key="2">
    <source>
        <dbReference type="ARBA" id="ARBA00022723"/>
    </source>
</evidence>
<dbReference type="Pfam" id="PF13671">
    <property type="entry name" value="AAA_33"/>
    <property type="match status" value="1"/>
</dbReference>
<feature type="region of interest" description="Disordered" evidence="7">
    <location>
        <begin position="448"/>
        <end position="491"/>
    </location>
</feature>
<dbReference type="SUPFAM" id="SSF54197">
    <property type="entry name" value="HIT-like"/>
    <property type="match status" value="1"/>
</dbReference>
<feature type="compositionally biased region" description="Gly residues" evidence="7">
    <location>
        <begin position="635"/>
        <end position="647"/>
    </location>
</feature>
<dbReference type="InterPro" id="IPR036265">
    <property type="entry name" value="HIT-like_sf"/>
</dbReference>
<keyword evidence="5" id="KW-0539">Nucleus</keyword>
<evidence type="ECO:0000256" key="1">
    <source>
        <dbReference type="ARBA" id="ARBA00004123"/>
    </source>
</evidence>
<keyword evidence="3" id="KW-0862">Zinc</keyword>
<dbReference type="GO" id="GO:0046872">
    <property type="term" value="F:metal ion binding"/>
    <property type="evidence" value="ECO:0007669"/>
    <property type="project" value="UniProtKB-KW"/>
</dbReference>
<feature type="region of interest" description="Disordered" evidence="7">
    <location>
        <begin position="143"/>
        <end position="264"/>
    </location>
</feature>